<dbReference type="EMBL" id="FQZT01000005">
    <property type="protein sequence ID" value="SHJ16277.1"/>
    <property type="molecule type" value="Genomic_DNA"/>
</dbReference>
<protein>
    <submittedName>
        <fullName evidence="1">Uncharacterized protein</fullName>
    </submittedName>
</protein>
<dbReference type="RefSeq" id="WP_072907764.1">
    <property type="nucleotide sequence ID" value="NZ_FQZT01000005.1"/>
</dbReference>
<accession>A0A1M6H254</accession>
<evidence type="ECO:0000313" key="1">
    <source>
        <dbReference type="EMBL" id="SHJ16277.1"/>
    </source>
</evidence>
<reference evidence="1 2" key="1">
    <citation type="submission" date="2016-11" db="EMBL/GenBank/DDBJ databases">
        <authorList>
            <person name="Jaros S."/>
            <person name="Januszkiewicz K."/>
            <person name="Wedrychowicz H."/>
        </authorList>
    </citation>
    <scope>NUCLEOTIDE SEQUENCE [LARGE SCALE GENOMIC DNA]</scope>
    <source>
        <strain evidence="1 2">DSM 5091</strain>
    </source>
</reference>
<sequence>MSKREDVMASLKNHYIYVNQPSSDTNSHKEPINLIFTGPITLHKKDDVDLLFKSVVDGIAYIHRFSPHEYFFVTSIIKEKNLSADQIKSRIIEIVKNKSFSSPGVKYYGDPNIKREPSRLPLSGTEEVYALNYFGSSIFNIEIVNDDFAIVIELNSPDIDQVYEDYGLRSKIEQPCL</sequence>
<organism evidence="1 2">
    <name type="scientific">Malonomonas rubra DSM 5091</name>
    <dbReference type="NCBI Taxonomy" id="1122189"/>
    <lineage>
        <taxon>Bacteria</taxon>
        <taxon>Pseudomonadati</taxon>
        <taxon>Thermodesulfobacteriota</taxon>
        <taxon>Desulfuromonadia</taxon>
        <taxon>Desulfuromonadales</taxon>
        <taxon>Geopsychrobacteraceae</taxon>
        <taxon>Malonomonas</taxon>
    </lineage>
</organism>
<dbReference type="STRING" id="1122189.SAMN02745165_01658"/>
<keyword evidence="2" id="KW-1185">Reference proteome</keyword>
<proteinExistence type="predicted"/>
<gene>
    <name evidence="1" type="ORF">SAMN02745165_01658</name>
</gene>
<name>A0A1M6H254_MALRU</name>
<dbReference type="Proteomes" id="UP000184171">
    <property type="component" value="Unassembled WGS sequence"/>
</dbReference>
<evidence type="ECO:0000313" key="2">
    <source>
        <dbReference type="Proteomes" id="UP000184171"/>
    </source>
</evidence>
<dbReference type="AlphaFoldDB" id="A0A1M6H254"/>